<gene>
    <name evidence="2" type="ORF">JS09_043</name>
</gene>
<evidence type="ECO:0000313" key="2">
    <source>
        <dbReference type="EMBL" id="AIA80010.1"/>
    </source>
</evidence>
<keyword evidence="1" id="KW-0175">Coiled coil</keyword>
<name>A0A060BHN7_9CAUD</name>
<reference evidence="2" key="1">
    <citation type="submission" date="2015-07" db="EMBL/GenBank/DDBJ databases">
        <title>Isolation and characterization of a novel lytic T4-like coliphage vB_EcoM_JS09 infecting APEC.</title>
        <authorList>
            <person name="Zhou Y."/>
            <person name="Bao H.D."/>
            <person name="Zhang H."/>
            <person name="Wang R."/>
        </authorList>
    </citation>
    <scope>NUCLEOTIDE SEQUENCE</scope>
</reference>
<evidence type="ECO:0000256" key="1">
    <source>
        <dbReference type="SAM" id="Coils"/>
    </source>
</evidence>
<protein>
    <submittedName>
        <fullName evidence="2">Uncharacterized protein</fullName>
    </submittedName>
</protein>
<dbReference type="OrthoDB" id="28434at10239"/>
<feature type="coiled-coil region" evidence="1">
    <location>
        <begin position="15"/>
        <end position="42"/>
    </location>
</feature>
<sequence>MSKIIEIKVPEFNDAKSASDAIYKLLNQAERIEEEATKIADQYAVSFSVGDYGSGRTYYPKGEIVSQWMKDEIENNGGDVKREGNGYVITEGAWVSSSALC</sequence>
<dbReference type="Proteomes" id="UP000019733">
    <property type="component" value="Segment"/>
</dbReference>
<accession>A0A060BHN7</accession>
<dbReference type="EMBL" id="KF582788">
    <property type="protein sequence ID" value="AIA80010.1"/>
    <property type="molecule type" value="Genomic_DNA"/>
</dbReference>
<dbReference type="RefSeq" id="YP_009037366.1">
    <property type="nucleotide sequence ID" value="NC_024124.2"/>
</dbReference>
<dbReference type="KEGG" id="vg:19524768"/>
<keyword evidence="3" id="KW-1185">Reference proteome</keyword>
<proteinExistence type="predicted"/>
<organism evidence="2 3">
    <name type="scientific">Escherichia phage vB_EcoM_JS09</name>
    <dbReference type="NCBI Taxonomy" id="1430444"/>
    <lineage>
        <taxon>Viruses</taxon>
        <taxon>Duplodnaviria</taxon>
        <taxon>Heunggongvirae</taxon>
        <taxon>Uroviricota</taxon>
        <taxon>Caudoviricetes</taxon>
        <taxon>Pantevenvirales</taxon>
        <taxon>Straboviridae</taxon>
        <taxon>Tevenvirinae</taxon>
        <taxon>Mosigvirus</taxon>
        <taxon>Mosigvirus JS09</taxon>
    </lineage>
</organism>
<dbReference type="GeneID" id="19524768"/>
<evidence type="ECO:0000313" key="3">
    <source>
        <dbReference type="Proteomes" id="UP000019733"/>
    </source>
</evidence>